<dbReference type="InterPro" id="IPR040290">
    <property type="entry name" value="Prot_E6-like"/>
</dbReference>
<evidence type="ECO:0008006" key="7">
    <source>
        <dbReference type="Google" id="ProtNLM"/>
    </source>
</evidence>
<feature type="region of interest" description="Disordered" evidence="1">
    <location>
        <begin position="211"/>
        <end position="230"/>
    </location>
</feature>
<protein>
    <recommendedName>
        <fullName evidence="7">Protein E6</fullName>
    </recommendedName>
</protein>
<evidence type="ECO:0000256" key="2">
    <source>
        <dbReference type="SAM" id="SignalP"/>
    </source>
</evidence>
<evidence type="ECO:0000256" key="1">
    <source>
        <dbReference type="SAM" id="MobiDB-lite"/>
    </source>
</evidence>
<dbReference type="EMBL" id="CM010636">
    <property type="protein sequence ID" value="RID46269.1"/>
    <property type="molecule type" value="Genomic_DNA"/>
</dbReference>
<name>A0A397XY03_BRACM</name>
<dbReference type="Gramene" id="A09p49080.2_BraZ1">
    <property type="protein sequence ID" value="A09p49080.2_BraZ1.CDS.1"/>
    <property type="gene ID" value="A09g49080.2_BraZ1"/>
</dbReference>
<dbReference type="Proteomes" id="UP000694005">
    <property type="component" value="Chromosome A09"/>
</dbReference>
<sequence>MAFSTGSSLFVCFTTLVLLSTQINARESYFFGKFHRESPKDQNPNNVLPLETSEKTTVEESFPSKKEQEQDPTFVPESENGYGLYGHETTYNNNNKEEFNNNNNKYDEKFNGETFSTPSLSETEESYNNYEENYPKKTESYDNNRYNNEEFNNKYDENFKEEFNNNKYDENVKEEFNNNKYDENFKEEFNNNKYDENVKEEFNNNKYDENVKEESFSENNEDKRGIYNSNAYGTEQERETPYKGYSHNLERQGMSDTRFMEKGNYYYDLYNDRNHGHFYRKPHQKSPAGYYSSQETGNNYDQSYNNYNNEEEKSFKDQYNSKWEKNMMNKQPEEFVEEQGDQFKP</sequence>
<feature type="compositionally biased region" description="Low complexity" evidence="1">
    <location>
        <begin position="298"/>
        <end position="308"/>
    </location>
</feature>
<dbReference type="EMBL" id="LR031568">
    <property type="protein sequence ID" value="VDC61663.1"/>
    <property type="molecule type" value="Genomic_DNA"/>
</dbReference>
<organism evidence="4 6">
    <name type="scientific">Brassica campestris</name>
    <name type="common">Field mustard</name>
    <dbReference type="NCBI Taxonomy" id="3711"/>
    <lineage>
        <taxon>Eukaryota</taxon>
        <taxon>Viridiplantae</taxon>
        <taxon>Streptophyta</taxon>
        <taxon>Embryophyta</taxon>
        <taxon>Tracheophyta</taxon>
        <taxon>Spermatophyta</taxon>
        <taxon>Magnoliopsida</taxon>
        <taxon>eudicotyledons</taxon>
        <taxon>Gunneridae</taxon>
        <taxon>Pentapetalae</taxon>
        <taxon>rosids</taxon>
        <taxon>malvids</taxon>
        <taxon>Brassicales</taxon>
        <taxon>Brassicaceae</taxon>
        <taxon>Brassiceae</taxon>
        <taxon>Brassica</taxon>
    </lineage>
</organism>
<reference evidence="5" key="2">
    <citation type="submission" date="2018-11" db="EMBL/GenBank/DDBJ databases">
        <authorList>
            <consortium name="Genoscope - CEA"/>
            <person name="William W."/>
        </authorList>
    </citation>
    <scope>NUCLEOTIDE SEQUENCE</scope>
</reference>
<gene>
    <name evidence="5" type="ORF">BRAA09T39274Z</name>
    <name evidence="3" type="ORF">BRAPAZ1V2_A09P49080.2</name>
    <name evidence="4" type="ORF">BRARA_I02944</name>
</gene>
<feature type="chain" id="PRO_5039799065" description="Protein E6" evidence="2">
    <location>
        <begin position="26"/>
        <end position="345"/>
    </location>
</feature>
<dbReference type="EMBL" id="LS974625">
    <property type="protein sequence ID" value="CAG7864441.1"/>
    <property type="molecule type" value="Genomic_DNA"/>
</dbReference>
<dbReference type="Proteomes" id="UP000264353">
    <property type="component" value="Chromosome A9"/>
</dbReference>
<feature type="compositionally biased region" description="Basic and acidic residues" evidence="1">
    <location>
        <begin position="52"/>
        <end position="69"/>
    </location>
</feature>
<feature type="compositionally biased region" description="Acidic residues" evidence="1">
    <location>
        <begin position="334"/>
        <end position="345"/>
    </location>
</feature>
<feature type="compositionally biased region" description="Basic and acidic residues" evidence="1">
    <location>
        <begin position="211"/>
        <end position="225"/>
    </location>
</feature>
<feature type="region of interest" description="Disordered" evidence="1">
    <location>
        <begin position="278"/>
        <end position="345"/>
    </location>
</feature>
<feature type="region of interest" description="Disordered" evidence="1">
    <location>
        <begin position="35"/>
        <end position="85"/>
    </location>
</feature>
<proteinExistence type="predicted"/>
<evidence type="ECO:0000313" key="5">
    <source>
        <dbReference type="EMBL" id="VDC61663.1"/>
    </source>
</evidence>
<evidence type="ECO:0000313" key="4">
    <source>
        <dbReference type="EMBL" id="RID46269.1"/>
    </source>
</evidence>
<accession>A0A397XY03</accession>
<keyword evidence="2" id="KW-0732">Signal</keyword>
<feature type="compositionally biased region" description="Basic and acidic residues" evidence="1">
    <location>
        <begin position="322"/>
        <end position="333"/>
    </location>
</feature>
<dbReference type="AlphaFoldDB" id="A0A397XY03"/>
<evidence type="ECO:0000313" key="6">
    <source>
        <dbReference type="Proteomes" id="UP000264353"/>
    </source>
</evidence>
<dbReference type="PANTHER" id="PTHR35274">
    <property type="entry name" value="E6-LIKE PROTEIN"/>
    <property type="match status" value="1"/>
</dbReference>
<evidence type="ECO:0000313" key="3">
    <source>
        <dbReference type="EMBL" id="CAG7864441.1"/>
    </source>
</evidence>
<reference evidence="4 6" key="1">
    <citation type="submission" date="2018-06" db="EMBL/GenBank/DDBJ databases">
        <title>WGS assembly of Brassica rapa FPsc.</title>
        <authorList>
            <person name="Bowman J."/>
            <person name="Kohchi T."/>
            <person name="Yamato K."/>
            <person name="Jenkins J."/>
            <person name="Shu S."/>
            <person name="Ishizaki K."/>
            <person name="Yamaoka S."/>
            <person name="Nishihama R."/>
            <person name="Nakamura Y."/>
            <person name="Berger F."/>
            <person name="Adam C."/>
            <person name="Aki S."/>
            <person name="Althoff F."/>
            <person name="Araki T."/>
            <person name="Arteaga-Vazquez M."/>
            <person name="Balasubrmanian S."/>
            <person name="Bauer D."/>
            <person name="Boehm C."/>
            <person name="Briginshaw L."/>
            <person name="Caballero-Perez J."/>
            <person name="Catarino B."/>
            <person name="Chen F."/>
            <person name="Chiyoda S."/>
            <person name="Chovatia M."/>
            <person name="Davies K."/>
            <person name="Delmans M."/>
            <person name="Demura T."/>
            <person name="Dierschke T."/>
            <person name="Dolan L."/>
            <person name="Dorantes-Acosta A."/>
            <person name="Eklund D."/>
            <person name="Florent S."/>
            <person name="Flores-Sandoval E."/>
            <person name="Fujiyama A."/>
            <person name="Fukuzawa H."/>
            <person name="Galik B."/>
            <person name="Grimanelli D."/>
            <person name="Grimwood J."/>
            <person name="Grossniklaus U."/>
            <person name="Hamada T."/>
            <person name="Haseloff J."/>
            <person name="Hetherington A."/>
            <person name="Higo A."/>
            <person name="Hirakawa Y."/>
            <person name="Hundley H."/>
            <person name="Ikeda Y."/>
            <person name="Inoue K."/>
            <person name="Inoue S."/>
            <person name="Ishida S."/>
            <person name="Jia Q."/>
            <person name="Kakita M."/>
            <person name="Kanazawa T."/>
            <person name="Kawai Y."/>
            <person name="Kawashima T."/>
            <person name="Kennedy M."/>
            <person name="Kinose K."/>
            <person name="Kinoshita T."/>
            <person name="Kohara Y."/>
            <person name="Koide E."/>
            <person name="Komatsu K."/>
            <person name="Kopischke S."/>
            <person name="Kubo M."/>
            <person name="Kyozuka J."/>
            <person name="Lagercrantz U."/>
            <person name="Lin S."/>
            <person name="Lindquist E."/>
            <person name="Lipzen A."/>
            <person name="Lu C."/>
            <person name="Luna E."/>
            <person name="Martienssen R."/>
            <person name="Minamino N."/>
            <person name="Mizutani M."/>
            <person name="Mizutani M."/>
            <person name="Mochizuki N."/>
            <person name="Monte I."/>
            <person name="Mosher R."/>
            <person name="Nagasaki H."/>
            <person name="Nakagami H."/>
            <person name="Naramoto S."/>
            <person name="Nishitani K."/>
            <person name="Ohtani M."/>
            <person name="Okamoto T."/>
            <person name="Okumura M."/>
            <person name="Phillips J."/>
            <person name="Pollak B."/>
            <person name="Reinders A."/>
            <person name="Roevekamp M."/>
            <person name="Sano R."/>
            <person name="Sawa S."/>
            <person name="Schmid M."/>
            <person name="Shirakawa M."/>
            <person name="Solano R."/>
            <person name="Spunde A."/>
            <person name="Suetsugu N."/>
            <person name="Sugano S."/>
            <person name="Sugiyama A."/>
            <person name="Sun R."/>
            <person name="Suzuki Y."/>
            <person name="Takenaka M."/>
            <person name="Takezawa D."/>
            <person name="Tomogane H."/>
            <person name="Tsuzuki M."/>
            <person name="Ueda T."/>
            <person name="Umeda M."/>
            <person name="Ward J."/>
            <person name="Watanabe Y."/>
            <person name="Yazaki K."/>
            <person name="Yokoyama R."/>
            <person name="Yoshitake Y."/>
            <person name="Yotsui I."/>
            <person name="Zachgo S."/>
            <person name="Schmutz J."/>
        </authorList>
    </citation>
    <scope>NUCLEOTIDE SEQUENCE [LARGE SCALE GENOMIC DNA]</scope>
    <source>
        <strain evidence="6">cv. B-3</strain>
    </source>
</reference>
<dbReference type="PANTHER" id="PTHR35274:SF9">
    <property type="entry name" value="PROTEIN E6"/>
    <property type="match status" value="1"/>
</dbReference>
<feature type="signal peptide" evidence="2">
    <location>
        <begin position="1"/>
        <end position="25"/>
    </location>
</feature>